<accession>A0A8S3REG3</accession>
<dbReference type="OrthoDB" id="6094625at2759"/>
<evidence type="ECO:0000313" key="3">
    <source>
        <dbReference type="EMBL" id="CAG2206345.1"/>
    </source>
</evidence>
<feature type="domain" description="C-type lectin" evidence="2">
    <location>
        <begin position="48"/>
        <end position="106"/>
    </location>
</feature>
<protein>
    <recommendedName>
        <fullName evidence="2">C-type lectin domain-containing protein</fullName>
    </recommendedName>
</protein>
<comment type="caution">
    <text evidence="3">The sequence shown here is derived from an EMBL/GenBank/DDBJ whole genome shotgun (WGS) entry which is preliminary data.</text>
</comment>
<gene>
    <name evidence="3" type="ORF">MEDL_20686</name>
</gene>
<proteinExistence type="predicted"/>
<dbReference type="PROSITE" id="PS50041">
    <property type="entry name" value="C_TYPE_LECTIN_2"/>
    <property type="match status" value="1"/>
</dbReference>
<organism evidence="3 4">
    <name type="scientific">Mytilus edulis</name>
    <name type="common">Blue mussel</name>
    <dbReference type="NCBI Taxonomy" id="6550"/>
    <lineage>
        <taxon>Eukaryota</taxon>
        <taxon>Metazoa</taxon>
        <taxon>Spiralia</taxon>
        <taxon>Lophotrochozoa</taxon>
        <taxon>Mollusca</taxon>
        <taxon>Bivalvia</taxon>
        <taxon>Autobranchia</taxon>
        <taxon>Pteriomorphia</taxon>
        <taxon>Mytilida</taxon>
        <taxon>Mytiloidea</taxon>
        <taxon>Mytilidae</taxon>
        <taxon>Mytilinae</taxon>
        <taxon>Mytilus</taxon>
    </lineage>
</organism>
<evidence type="ECO:0000313" key="4">
    <source>
        <dbReference type="Proteomes" id="UP000683360"/>
    </source>
</evidence>
<dbReference type="Pfam" id="PF00059">
    <property type="entry name" value="Lectin_C"/>
    <property type="match status" value="1"/>
</dbReference>
<keyword evidence="1" id="KW-0472">Membrane</keyword>
<name>A0A8S3REG3_MYTED</name>
<dbReference type="AlphaFoldDB" id="A0A8S3REG3"/>
<dbReference type="Proteomes" id="UP000683360">
    <property type="component" value="Unassembled WGS sequence"/>
</dbReference>
<evidence type="ECO:0000256" key="1">
    <source>
        <dbReference type="SAM" id="Phobius"/>
    </source>
</evidence>
<dbReference type="InterPro" id="IPR001304">
    <property type="entry name" value="C-type_lectin-like"/>
</dbReference>
<reference evidence="3" key="1">
    <citation type="submission" date="2021-03" db="EMBL/GenBank/DDBJ databases">
        <authorList>
            <person name="Bekaert M."/>
        </authorList>
    </citation>
    <scope>NUCLEOTIDE SEQUENCE</scope>
</reference>
<dbReference type="InterPro" id="IPR016187">
    <property type="entry name" value="CTDL_fold"/>
</dbReference>
<keyword evidence="1" id="KW-1133">Transmembrane helix</keyword>
<dbReference type="Gene3D" id="3.10.100.10">
    <property type="entry name" value="Mannose-Binding Protein A, subunit A"/>
    <property type="match status" value="1"/>
</dbReference>
<feature type="transmembrane region" description="Helical" evidence="1">
    <location>
        <begin position="12"/>
        <end position="32"/>
    </location>
</feature>
<dbReference type="EMBL" id="CAJPWZ010001046">
    <property type="protein sequence ID" value="CAG2206345.1"/>
    <property type="molecule type" value="Genomic_DNA"/>
</dbReference>
<sequence>MLDINMDSESVLFWSKATGTFLVSSAVLYVAWKKLISKAPKNVIAEEVWIGLKEINSNGIWIWADGSVSDQGIVIDADDFADCARLKDDGNVWDIHCSNIFMTICQRDANLEASSKVSTSIEPVSSTDSETKVVPENLSTALKVSSQVSPVFSKTTAQHVSTALKVSTHLSLVVSNISTENPQTPTPTTKYTDTAASQTLYTQSNRITPTTISSPMGQSNCSKSSTSSCRCQKRSMANTSENQKMQTLKVTDYIWLNKCALQPLIDSGMVDVANCPCECSPKGSSTSQEDMFACVRRP</sequence>
<keyword evidence="1" id="KW-0812">Transmembrane</keyword>
<keyword evidence="4" id="KW-1185">Reference proteome</keyword>
<dbReference type="SUPFAM" id="SSF56436">
    <property type="entry name" value="C-type lectin-like"/>
    <property type="match status" value="1"/>
</dbReference>
<dbReference type="InterPro" id="IPR016186">
    <property type="entry name" value="C-type_lectin-like/link_sf"/>
</dbReference>
<evidence type="ECO:0000259" key="2">
    <source>
        <dbReference type="PROSITE" id="PS50041"/>
    </source>
</evidence>